<proteinExistence type="predicted"/>
<dbReference type="Proteomes" id="UP000295096">
    <property type="component" value="Unassembled WGS sequence"/>
</dbReference>
<protein>
    <submittedName>
        <fullName evidence="3">Amidohydrolase</fullName>
    </submittedName>
</protein>
<keyword evidence="3" id="KW-0378">Hydrolase</keyword>
<dbReference type="GO" id="GO:0016787">
    <property type="term" value="F:hydrolase activity"/>
    <property type="evidence" value="ECO:0007669"/>
    <property type="project" value="UniProtKB-KW"/>
</dbReference>
<accession>A0A4R5QAN4</accession>
<dbReference type="PANTHER" id="PTHR21240">
    <property type="entry name" value="2-AMINO-3-CARBOXYLMUCONATE-6-SEMIALDEHYDE DECARBOXYLASE"/>
    <property type="match status" value="1"/>
</dbReference>
<dbReference type="EMBL" id="SMSJ01000072">
    <property type="protein sequence ID" value="TDH59297.1"/>
    <property type="molecule type" value="Genomic_DNA"/>
</dbReference>
<evidence type="ECO:0000256" key="1">
    <source>
        <dbReference type="ARBA" id="ARBA00023239"/>
    </source>
</evidence>
<dbReference type="InterPro" id="IPR032466">
    <property type="entry name" value="Metal_Hydrolase"/>
</dbReference>
<dbReference type="RefSeq" id="WP_133291907.1">
    <property type="nucleotide sequence ID" value="NZ_SMSJ01000072.1"/>
</dbReference>
<feature type="domain" description="Amidohydrolase-related" evidence="2">
    <location>
        <begin position="83"/>
        <end position="328"/>
    </location>
</feature>
<dbReference type="OrthoDB" id="149172at2"/>
<dbReference type="AlphaFoldDB" id="A0A4R5QAN4"/>
<dbReference type="GO" id="GO:0005829">
    <property type="term" value="C:cytosol"/>
    <property type="evidence" value="ECO:0007669"/>
    <property type="project" value="TreeGrafter"/>
</dbReference>
<evidence type="ECO:0000313" key="3">
    <source>
        <dbReference type="EMBL" id="TDH59297.1"/>
    </source>
</evidence>
<dbReference type="Pfam" id="PF04909">
    <property type="entry name" value="Amidohydro_2"/>
    <property type="match status" value="1"/>
</dbReference>
<evidence type="ECO:0000259" key="2">
    <source>
        <dbReference type="Pfam" id="PF04909"/>
    </source>
</evidence>
<comment type="caution">
    <text evidence="3">The sequence shown here is derived from an EMBL/GenBank/DDBJ whole genome shotgun (WGS) entry which is preliminary data.</text>
</comment>
<gene>
    <name evidence="3" type="ORF">E2C06_28150</name>
</gene>
<organism evidence="3 4">
    <name type="scientific">Dankookia rubra</name>
    <dbReference type="NCBI Taxonomy" id="1442381"/>
    <lineage>
        <taxon>Bacteria</taxon>
        <taxon>Pseudomonadati</taxon>
        <taxon>Pseudomonadota</taxon>
        <taxon>Alphaproteobacteria</taxon>
        <taxon>Acetobacterales</taxon>
        <taxon>Roseomonadaceae</taxon>
        <taxon>Dankookia</taxon>
    </lineage>
</organism>
<dbReference type="SUPFAM" id="SSF51556">
    <property type="entry name" value="Metallo-dependent hydrolases"/>
    <property type="match status" value="1"/>
</dbReference>
<keyword evidence="1" id="KW-0456">Lyase</keyword>
<keyword evidence="4" id="KW-1185">Reference proteome</keyword>
<name>A0A4R5QAN4_9PROT</name>
<sequence length="330" mass="35721">MRVIALEEHFTAPHLVARINPAVVRARGYHPRRVAPGAVNPMELAAEISERRLRLMDEAGITMQVLSNTGPGPDLLPGLEGAALAASMNDYLAEAVARAPDRFAGFAVLPMASPEACAAELTRAVRVLGFKGALVNGTTEGRFLDHPAYEGLLAEAVALDVPIYIHPHLAPEPVRQAYFGGLEPGAGRVLEAAGWGWHQETALQVLRLVLAGTLDKLPRLKLIIGHMGEMLPMMLARADEVFANDIAHLQRPIGQAIREQVWITTSGIFTAPPFLAALQTFGIDRIMFSVDYPYAANAKGRAFLDRIPLAPADMEKLTWRNAAALLRLDG</sequence>
<dbReference type="Gene3D" id="3.20.20.140">
    <property type="entry name" value="Metal-dependent hydrolases"/>
    <property type="match status" value="1"/>
</dbReference>
<dbReference type="InterPro" id="IPR006680">
    <property type="entry name" value="Amidohydro-rel"/>
</dbReference>
<dbReference type="PANTHER" id="PTHR21240:SF30">
    <property type="entry name" value="AMIDOHYDROLASE-RELATED DOMAIN-CONTAINING PROTEIN-RELATED"/>
    <property type="match status" value="1"/>
</dbReference>
<reference evidence="3 4" key="1">
    <citation type="journal article" date="2016" name="J. Microbiol.">
        <title>Dankookia rubra gen. nov., sp. nov., an alphaproteobacterium isolated from sediment of a shallow stream.</title>
        <authorList>
            <person name="Kim W.H."/>
            <person name="Kim D.H."/>
            <person name="Kang K."/>
            <person name="Ahn T.Y."/>
        </authorList>
    </citation>
    <scope>NUCLEOTIDE SEQUENCE [LARGE SCALE GENOMIC DNA]</scope>
    <source>
        <strain evidence="3 4">JCM30602</strain>
    </source>
</reference>
<dbReference type="GO" id="GO:0016831">
    <property type="term" value="F:carboxy-lyase activity"/>
    <property type="evidence" value="ECO:0007669"/>
    <property type="project" value="InterPro"/>
</dbReference>
<dbReference type="InterPro" id="IPR032465">
    <property type="entry name" value="ACMSD"/>
</dbReference>
<dbReference type="GO" id="GO:0019748">
    <property type="term" value="P:secondary metabolic process"/>
    <property type="evidence" value="ECO:0007669"/>
    <property type="project" value="TreeGrafter"/>
</dbReference>
<evidence type="ECO:0000313" key="4">
    <source>
        <dbReference type="Proteomes" id="UP000295096"/>
    </source>
</evidence>